<dbReference type="AlphaFoldDB" id="A0A8T0DBX8"/>
<comment type="subcellular location">
    <subcellularLocation>
        <location evidence="1">Nucleus</location>
    </subcellularLocation>
</comment>
<evidence type="ECO:0000313" key="5">
    <source>
        <dbReference type="EMBL" id="KAF8564856.1"/>
    </source>
</evidence>
<organism evidence="5 6">
    <name type="scientific">Paragonimus westermani</name>
    <dbReference type="NCBI Taxonomy" id="34504"/>
    <lineage>
        <taxon>Eukaryota</taxon>
        <taxon>Metazoa</taxon>
        <taxon>Spiralia</taxon>
        <taxon>Lophotrochozoa</taxon>
        <taxon>Platyhelminthes</taxon>
        <taxon>Trematoda</taxon>
        <taxon>Digenea</taxon>
        <taxon>Plagiorchiida</taxon>
        <taxon>Troglotremata</taxon>
        <taxon>Troglotrematidae</taxon>
        <taxon>Paragonimus</taxon>
    </lineage>
</organism>
<reference evidence="5 6" key="1">
    <citation type="submission" date="2019-07" db="EMBL/GenBank/DDBJ databases">
        <title>Annotation for the trematode Paragonimus westermani.</title>
        <authorList>
            <person name="Choi Y.-J."/>
        </authorList>
    </citation>
    <scope>NUCLEOTIDE SEQUENCE [LARGE SCALE GENOMIC DNA]</scope>
    <source>
        <strain evidence="5">180907_Pwestermani</strain>
    </source>
</reference>
<dbReference type="GO" id="GO:0003713">
    <property type="term" value="F:transcription coactivator activity"/>
    <property type="evidence" value="ECO:0007669"/>
    <property type="project" value="InterPro"/>
</dbReference>
<feature type="region of interest" description="Disordered" evidence="4">
    <location>
        <begin position="86"/>
        <end position="111"/>
    </location>
</feature>
<dbReference type="PRINTS" id="PR02028">
    <property type="entry name" value="CMYCBINDINGP"/>
</dbReference>
<dbReference type="Gene3D" id="6.10.250.1060">
    <property type="match status" value="1"/>
</dbReference>
<keyword evidence="6" id="KW-1185">Reference proteome</keyword>
<dbReference type="OrthoDB" id="524165at2759"/>
<evidence type="ECO:0000313" key="6">
    <source>
        <dbReference type="Proteomes" id="UP000699462"/>
    </source>
</evidence>
<keyword evidence="3" id="KW-0539">Nucleus</keyword>
<name>A0A8T0DBX8_9TREM</name>
<evidence type="ECO:0000256" key="4">
    <source>
        <dbReference type="SAM" id="MobiDB-lite"/>
    </source>
</evidence>
<evidence type="ECO:0000256" key="3">
    <source>
        <dbReference type="ARBA" id="ARBA00023242"/>
    </source>
</evidence>
<feature type="compositionally biased region" description="Polar residues" evidence="4">
    <location>
        <begin position="89"/>
        <end position="104"/>
    </location>
</feature>
<comment type="caution">
    <text evidence="5">The sequence shown here is derived from an EMBL/GenBank/DDBJ whole genome shotgun (WGS) entry which is preliminary data.</text>
</comment>
<evidence type="ECO:0000256" key="2">
    <source>
        <dbReference type="ARBA" id="ARBA00009389"/>
    </source>
</evidence>
<dbReference type="CDD" id="cd21937">
    <property type="entry name" value="ZIP_MycBP-like"/>
    <property type="match status" value="1"/>
</dbReference>
<dbReference type="InterPro" id="IPR026060">
    <property type="entry name" value="AMY1"/>
</dbReference>
<protein>
    <submittedName>
        <fullName evidence="5">C-myc binding protein</fullName>
    </submittedName>
</protein>
<proteinExistence type="inferred from homology"/>
<accession>A0A8T0DBX8</accession>
<dbReference type="PANTHER" id="PTHR13168">
    <property type="entry name" value="ASSOCIATE OF C-MYC AMY-1"/>
    <property type="match status" value="1"/>
</dbReference>
<dbReference type="PANTHER" id="PTHR13168:SF0">
    <property type="entry name" value="C-MYC-BINDING PROTEIN"/>
    <property type="match status" value="1"/>
</dbReference>
<dbReference type="EMBL" id="JTDF01007752">
    <property type="protein sequence ID" value="KAF8564856.1"/>
    <property type="molecule type" value="Genomic_DNA"/>
</dbReference>
<gene>
    <name evidence="5" type="ORF">P879_08269</name>
</gene>
<evidence type="ECO:0000256" key="1">
    <source>
        <dbReference type="ARBA" id="ARBA00004123"/>
    </source>
</evidence>
<dbReference type="GO" id="GO:0005634">
    <property type="term" value="C:nucleus"/>
    <property type="evidence" value="ECO:0007669"/>
    <property type="project" value="UniProtKB-SubCell"/>
</dbReference>
<comment type="similarity">
    <text evidence="2">Belongs to the AMY1 family.</text>
</comment>
<dbReference type="Proteomes" id="UP000699462">
    <property type="component" value="Unassembled WGS sequence"/>
</dbReference>
<sequence length="111" mass="12362">MSSYKPADSKREEFRKYLEKAGVLDTLTKVLVGLYEEPEKPDNALEFIKKHMQAEGPDPAEVEAMKVEMAELRQKVELLEAENMELKRGQNTGAQSHATSTAPGQTPIEAS</sequence>